<protein>
    <submittedName>
        <fullName evidence="1">DNA POLYMERASE III DELTA PRIME SUBUNIT HOLB</fullName>
    </submittedName>
</protein>
<dbReference type="eggNOG" id="COG0470">
    <property type="taxonomic scope" value="Bacteria"/>
</dbReference>
<dbReference type="NCBIfam" id="NF006296">
    <property type="entry name" value="PRK08485.1"/>
    <property type="match status" value="1"/>
</dbReference>
<dbReference type="Pfam" id="PF13177">
    <property type="entry name" value="DNA_pol3_delta2"/>
    <property type="match status" value="1"/>
</dbReference>
<dbReference type="InterPro" id="IPR027417">
    <property type="entry name" value="P-loop_NTPase"/>
</dbReference>
<organism evidence="2">
    <name type="scientific">Wolinella succinogenes (strain ATCC 29543 / DSM 1740 / CCUG 13145 / JCM 31913 / LMG 7466 / NCTC 11488 / FDC 602W)</name>
    <name type="common">Vibrio succinogenes</name>
    <dbReference type="NCBI Taxonomy" id="273121"/>
    <lineage>
        <taxon>Bacteria</taxon>
        <taxon>Pseudomonadati</taxon>
        <taxon>Campylobacterota</taxon>
        <taxon>Epsilonproteobacteria</taxon>
        <taxon>Campylobacterales</taxon>
        <taxon>Helicobacteraceae</taxon>
        <taxon>Wolinella</taxon>
    </lineage>
</organism>
<reference evidence="1 2" key="1">
    <citation type="journal article" date="2003" name="Proc. Natl. Acad. Sci. U.S.A.">
        <title>Complete genome sequence and analysis of Wolinella succinogenes.</title>
        <authorList>
            <person name="Baar C."/>
            <person name="Eppinger M."/>
            <person name="Raddatz G."/>
            <person name="Simon JM."/>
            <person name="Lanz C."/>
            <person name="Klimmek O."/>
            <person name="Nandakumar R."/>
            <person name="Gross R."/>
            <person name="Rosinus A."/>
            <person name="Keller H."/>
            <person name="Jagtap P."/>
            <person name="Linke B."/>
            <person name="Meyer F."/>
            <person name="Lederer H."/>
            <person name="Schuster S.C."/>
        </authorList>
    </citation>
    <scope>NUCLEOTIDE SEQUENCE [LARGE SCALE GENOMIC DNA]</scope>
    <source>
        <strain evidence="2">ATCC 29543 / DSM 1740 / CCUG 13145 / JCM 31913 / LMG 7466 / NCTC 11488 / FDC 602W</strain>
    </source>
</reference>
<accession>Q7M8C6</accession>
<evidence type="ECO:0000313" key="2">
    <source>
        <dbReference type="Proteomes" id="UP000000422"/>
    </source>
</evidence>
<dbReference type="RefSeq" id="WP_011139540.1">
    <property type="nucleotide sequence ID" value="NC_005090.1"/>
</dbReference>
<proteinExistence type="predicted"/>
<dbReference type="SUPFAM" id="SSF52540">
    <property type="entry name" value="P-loop containing nucleoside triphosphate hydrolases"/>
    <property type="match status" value="1"/>
</dbReference>
<dbReference type="Gene3D" id="3.40.50.300">
    <property type="entry name" value="P-loop containing nucleotide triphosphate hydrolases"/>
    <property type="match status" value="1"/>
</dbReference>
<dbReference type="EMBL" id="BX571661">
    <property type="protein sequence ID" value="CAE10756.1"/>
    <property type="molecule type" value="Genomic_DNA"/>
</dbReference>
<dbReference type="Proteomes" id="UP000000422">
    <property type="component" value="Chromosome"/>
</dbReference>
<name>Q7M8C6_WOLSU</name>
<keyword evidence="2" id="KW-1185">Reference proteome</keyword>
<evidence type="ECO:0000313" key="1">
    <source>
        <dbReference type="EMBL" id="CAE10756.1"/>
    </source>
</evidence>
<dbReference type="STRING" id="273121.WS1731"/>
<dbReference type="KEGG" id="wsu:WS1731"/>
<sequence length="210" mass="23787">MERPSGYILLTSNLAASIEELGAGGSNEHQKLFFKEEFLIDDSKEVIAQAYIASKEPVRVIIAAQNYNLYAQNALLKILEEPPKHISFILLATSKSSLLPTIRSRLPIIDHREPLSQNPFPLALSSLSLKEVYGFLKELTRENPSKEETKRLIESLLFACKEESLPLRAQDLELFGRAIVLAEQFERPAHIFLPLLLLLLQRKKSVRPKN</sequence>
<dbReference type="AlphaFoldDB" id="Q7M8C6"/>
<dbReference type="HOGENOM" id="CLU_114054_0_0_7"/>
<gene>
    <name evidence="1" type="ordered locus">WS1731</name>
</gene>